<organism evidence="17 18">
    <name type="scientific">Chondrus crispus</name>
    <name type="common">Carrageen Irish moss</name>
    <name type="synonym">Polymorpha crispa</name>
    <dbReference type="NCBI Taxonomy" id="2769"/>
    <lineage>
        <taxon>Eukaryota</taxon>
        <taxon>Rhodophyta</taxon>
        <taxon>Florideophyceae</taxon>
        <taxon>Rhodymeniophycidae</taxon>
        <taxon>Gigartinales</taxon>
        <taxon>Gigartinaceae</taxon>
        <taxon>Chondrus</taxon>
    </lineage>
</organism>
<dbReference type="OMA" id="FVIEEKF"/>
<keyword evidence="8 14" id="KW-1133">Transmembrane helix</keyword>
<dbReference type="GO" id="GO:0071586">
    <property type="term" value="P:CAAX-box protein processing"/>
    <property type="evidence" value="ECO:0007669"/>
    <property type="project" value="UniProtKB-UniRule"/>
</dbReference>
<name>R7QBI2_CHOCR</name>
<dbReference type="GeneID" id="17322308"/>
<comment type="subcellular location">
    <subcellularLocation>
        <location evidence="1 14">Endoplasmic reticulum membrane</location>
        <topology evidence="1 14">Multi-pass membrane protein</topology>
    </subcellularLocation>
</comment>
<dbReference type="GO" id="GO:0005789">
    <property type="term" value="C:endoplasmic reticulum membrane"/>
    <property type="evidence" value="ECO:0007669"/>
    <property type="project" value="UniProtKB-SubCell"/>
</dbReference>
<feature type="transmembrane region" description="Helical" evidence="14">
    <location>
        <begin position="331"/>
        <end position="350"/>
    </location>
</feature>
<evidence type="ECO:0000256" key="10">
    <source>
        <dbReference type="ARBA" id="ARBA00023136"/>
    </source>
</evidence>
<feature type="domain" description="CAAX prenyl protease 1 N-terminal" evidence="16">
    <location>
        <begin position="65"/>
        <end position="246"/>
    </location>
</feature>
<keyword evidence="4 13" id="KW-0479">Metal-binding</keyword>
<evidence type="ECO:0000259" key="16">
    <source>
        <dbReference type="Pfam" id="PF16491"/>
    </source>
</evidence>
<feature type="binding site" evidence="13">
    <location>
        <position position="320"/>
    </location>
    <ligand>
        <name>Zn(2+)</name>
        <dbReference type="ChEBI" id="CHEBI:29105"/>
        <note>catalytic</note>
    </ligand>
</feature>
<protein>
    <recommendedName>
        <fullName evidence="14">CAAX prenyl protease</fullName>
        <ecNumber evidence="14">3.4.24.84</ecNumber>
    </recommendedName>
</protein>
<dbReference type="PhylomeDB" id="R7QBI2"/>
<evidence type="ECO:0000256" key="2">
    <source>
        <dbReference type="ARBA" id="ARBA00022670"/>
    </source>
</evidence>
<gene>
    <name evidence="17" type="ORF">CHC_T00003694001</name>
</gene>
<keyword evidence="9 14" id="KW-0482">Metalloprotease</keyword>
<comment type="cofactor">
    <cofactor evidence="13 14">
        <name>Zn(2+)</name>
        <dbReference type="ChEBI" id="CHEBI:29105"/>
    </cofactor>
    <text evidence="13 14">Binds 1 zinc ion per subunit.</text>
</comment>
<evidence type="ECO:0000256" key="8">
    <source>
        <dbReference type="ARBA" id="ARBA00022989"/>
    </source>
</evidence>
<dbReference type="Gramene" id="CDF34781">
    <property type="protein sequence ID" value="CDF34781"/>
    <property type="gene ID" value="CHC_T00003694001"/>
</dbReference>
<dbReference type="OrthoDB" id="360839at2759"/>
<feature type="active site" evidence="12">
    <location>
        <position position="321"/>
    </location>
</feature>
<keyword evidence="7 13" id="KW-0862">Zinc</keyword>
<reference evidence="18" key="1">
    <citation type="journal article" date="2013" name="Proc. Natl. Acad. Sci. U.S.A.">
        <title>Genome structure and metabolic features in the red seaweed Chondrus crispus shed light on evolution of the Archaeplastida.</title>
        <authorList>
            <person name="Collen J."/>
            <person name="Porcel B."/>
            <person name="Carre W."/>
            <person name="Ball S.G."/>
            <person name="Chaparro C."/>
            <person name="Tonon T."/>
            <person name="Barbeyron T."/>
            <person name="Michel G."/>
            <person name="Noel B."/>
            <person name="Valentin K."/>
            <person name="Elias M."/>
            <person name="Artiguenave F."/>
            <person name="Arun A."/>
            <person name="Aury J.M."/>
            <person name="Barbosa-Neto J.F."/>
            <person name="Bothwell J.H."/>
            <person name="Bouget F.Y."/>
            <person name="Brillet L."/>
            <person name="Cabello-Hurtado F."/>
            <person name="Capella-Gutierrez S."/>
            <person name="Charrier B."/>
            <person name="Cladiere L."/>
            <person name="Cock J.M."/>
            <person name="Coelho S.M."/>
            <person name="Colleoni C."/>
            <person name="Czjzek M."/>
            <person name="Da Silva C."/>
            <person name="Delage L."/>
            <person name="Denoeud F."/>
            <person name="Deschamps P."/>
            <person name="Dittami S.M."/>
            <person name="Gabaldon T."/>
            <person name="Gachon C.M."/>
            <person name="Groisillier A."/>
            <person name="Herve C."/>
            <person name="Jabbari K."/>
            <person name="Katinka M."/>
            <person name="Kloareg B."/>
            <person name="Kowalczyk N."/>
            <person name="Labadie K."/>
            <person name="Leblanc C."/>
            <person name="Lopez P.J."/>
            <person name="McLachlan D.H."/>
            <person name="Meslet-Cladiere L."/>
            <person name="Moustafa A."/>
            <person name="Nehr Z."/>
            <person name="Nyvall Collen P."/>
            <person name="Panaud O."/>
            <person name="Partensky F."/>
            <person name="Poulain J."/>
            <person name="Rensing S.A."/>
            <person name="Rousvoal S."/>
            <person name="Samson G."/>
            <person name="Symeonidi A."/>
            <person name="Weissenbach J."/>
            <person name="Zambounis A."/>
            <person name="Wincker P."/>
            <person name="Boyen C."/>
        </authorList>
    </citation>
    <scope>NUCLEOTIDE SEQUENCE [LARGE SCALE GENOMIC DNA]</scope>
    <source>
        <strain evidence="18">cv. Stackhouse</strain>
    </source>
</reference>
<evidence type="ECO:0000256" key="13">
    <source>
        <dbReference type="PIRSR" id="PIRSR627057-2"/>
    </source>
</evidence>
<evidence type="ECO:0000256" key="1">
    <source>
        <dbReference type="ARBA" id="ARBA00004477"/>
    </source>
</evidence>
<keyword evidence="3 14" id="KW-0812">Transmembrane</keyword>
<feature type="active site" description="Proton donor" evidence="12">
    <location>
        <position position="403"/>
    </location>
</feature>
<evidence type="ECO:0000256" key="5">
    <source>
        <dbReference type="ARBA" id="ARBA00022801"/>
    </source>
</evidence>
<dbReference type="GO" id="GO:0046872">
    <property type="term" value="F:metal ion binding"/>
    <property type="evidence" value="ECO:0007669"/>
    <property type="project" value="UniProtKB-UniRule"/>
</dbReference>
<dbReference type="AlphaFoldDB" id="R7QBI2"/>
<dbReference type="PANTHER" id="PTHR10120">
    <property type="entry name" value="CAAX PRENYL PROTEASE 1"/>
    <property type="match status" value="1"/>
</dbReference>
<dbReference type="Pfam" id="PF16491">
    <property type="entry name" value="Peptidase_M48_N"/>
    <property type="match status" value="1"/>
</dbReference>
<comment type="similarity">
    <text evidence="14">Belongs to the peptidase M48A family.</text>
</comment>
<keyword evidence="18" id="KW-1185">Reference proteome</keyword>
<evidence type="ECO:0000313" key="17">
    <source>
        <dbReference type="EMBL" id="CDF34781.1"/>
    </source>
</evidence>
<feature type="transmembrane region" description="Helical" evidence="14">
    <location>
        <begin position="42"/>
        <end position="60"/>
    </location>
</feature>
<feature type="transmembrane region" description="Helical" evidence="14">
    <location>
        <begin position="102"/>
        <end position="121"/>
    </location>
</feature>
<dbReference type="Proteomes" id="UP000012073">
    <property type="component" value="Unassembled WGS sequence"/>
</dbReference>
<feature type="transmembrane region" description="Helical" evidence="14">
    <location>
        <begin position="141"/>
        <end position="166"/>
    </location>
</feature>
<evidence type="ECO:0000256" key="3">
    <source>
        <dbReference type="ARBA" id="ARBA00022692"/>
    </source>
</evidence>
<evidence type="ECO:0000256" key="7">
    <source>
        <dbReference type="ARBA" id="ARBA00022833"/>
    </source>
</evidence>
<evidence type="ECO:0000256" key="9">
    <source>
        <dbReference type="ARBA" id="ARBA00023049"/>
    </source>
</evidence>
<comment type="function">
    <text evidence="14">Proteolytically removes the C-terminal three residues of farnesylated proteins.</text>
</comment>
<dbReference type="CDD" id="cd07343">
    <property type="entry name" value="M48A_Zmpste24p_like"/>
    <property type="match status" value="1"/>
</dbReference>
<dbReference type="InterPro" id="IPR001915">
    <property type="entry name" value="Peptidase_M48"/>
</dbReference>
<dbReference type="RefSeq" id="XP_005714600.1">
    <property type="nucleotide sequence ID" value="XM_005714543.1"/>
</dbReference>
<dbReference type="STRING" id="2769.R7QBI2"/>
<evidence type="ECO:0000256" key="6">
    <source>
        <dbReference type="ARBA" id="ARBA00022824"/>
    </source>
</evidence>
<feature type="transmembrane region" description="Helical" evidence="14">
    <location>
        <begin position="187"/>
        <end position="209"/>
    </location>
</feature>
<dbReference type="InterPro" id="IPR027057">
    <property type="entry name" value="CAXX_Prtase_1"/>
</dbReference>
<dbReference type="Pfam" id="PF01435">
    <property type="entry name" value="Peptidase_M48"/>
    <property type="match status" value="1"/>
</dbReference>
<dbReference type="InterPro" id="IPR032456">
    <property type="entry name" value="Peptidase_M48_N"/>
</dbReference>
<feature type="transmembrane region" description="Helical" evidence="14">
    <location>
        <begin position="215"/>
        <end position="236"/>
    </location>
</feature>
<evidence type="ECO:0000259" key="15">
    <source>
        <dbReference type="Pfam" id="PF01435"/>
    </source>
</evidence>
<comment type="catalytic activity">
    <reaction evidence="11 14">
        <text>Hydrolyzes the peptide bond -P2-(S-farnesyl or geranylgeranyl)C-P1'-P2'-P3'-COOH where P1' and P2' are amino acids with aliphatic side chains and P3' is any C-terminal residue.</text>
        <dbReference type="EC" id="3.4.24.84"/>
    </reaction>
</comment>
<dbReference type="EC" id="3.4.24.84" evidence="14"/>
<keyword evidence="10 14" id="KW-0472">Membrane</keyword>
<dbReference type="GO" id="GO:0004222">
    <property type="term" value="F:metalloendopeptidase activity"/>
    <property type="evidence" value="ECO:0007669"/>
    <property type="project" value="UniProtKB-UniRule"/>
</dbReference>
<dbReference type="Gene3D" id="3.30.2010.10">
    <property type="entry name" value="Metalloproteases ('zincins'), catalytic domain"/>
    <property type="match status" value="1"/>
</dbReference>
<feature type="binding site" evidence="13">
    <location>
        <position position="399"/>
    </location>
    <ligand>
        <name>Zn(2+)</name>
        <dbReference type="ChEBI" id="CHEBI:29105"/>
        <note>catalytic</note>
    </ligand>
</feature>
<proteinExistence type="inferred from homology"/>
<evidence type="ECO:0000256" key="4">
    <source>
        <dbReference type="ARBA" id="ARBA00022723"/>
    </source>
</evidence>
<dbReference type="KEGG" id="ccp:CHC_T00003694001"/>
<feature type="domain" description="Peptidase M48" evidence="15">
    <location>
        <begin position="250"/>
        <end position="454"/>
    </location>
</feature>
<accession>R7QBI2</accession>
<keyword evidence="2 14" id="KW-0645">Protease</keyword>
<sequence>MLTPFERTVCDNAPVEKCTRVNIPPAFLGPALPSPVLTMFPYLYVALAGKLAATFFDLYVTRRQHKRYAPHVVPSRRLAAIIPPAKFEQAQRYCRAKSSFQIFMAVLEASIETLFLLNFLAPRLWYFSATLAPASELRQTLVFALLFGALGMAVDLPASLYSTFVLEARFGFNRTTARTFVLDQLKQVFLSLLLGLPMLSALFYVLRYFSTYNPITIAFGLWLLMSTFLVLIMLIYPSVIAPMFNTFNPLPEGQLKNKLVAMANRLAFPLNKMYVIDGSRRSSHSNAYVFGLFKKNICIYDSLIDQCKGNDDQVVSVLCHEIGHVAYRHTVLGVLIALVQVFITSLLYGLTTGNEDLYRSFGYHEGMPHVIGLLLLNELMAPLGELMSPLANMLSRHFEYQADAFAKEQGMAEDLGKALVGMSIANLSNMSPDPFYSTWNYSHPTLLERLDALNVTPEYEAESQVSKKDD</sequence>
<keyword evidence="6 14" id="KW-0256">Endoplasmic reticulum</keyword>
<feature type="binding site" evidence="13">
    <location>
        <position position="324"/>
    </location>
    <ligand>
        <name>Zn(2+)</name>
        <dbReference type="ChEBI" id="CHEBI:29105"/>
        <note>catalytic</note>
    </ligand>
</feature>
<evidence type="ECO:0000313" key="18">
    <source>
        <dbReference type="Proteomes" id="UP000012073"/>
    </source>
</evidence>
<dbReference type="EMBL" id="HG001706">
    <property type="protein sequence ID" value="CDF34781.1"/>
    <property type="molecule type" value="Genomic_DNA"/>
</dbReference>
<keyword evidence="5 14" id="KW-0378">Hydrolase</keyword>
<evidence type="ECO:0000256" key="11">
    <source>
        <dbReference type="ARBA" id="ARBA00044456"/>
    </source>
</evidence>
<dbReference type="FunFam" id="3.30.2010.10:FF:000002">
    <property type="entry name" value="CAAX prenyl protease"/>
    <property type="match status" value="1"/>
</dbReference>
<evidence type="ECO:0000256" key="14">
    <source>
        <dbReference type="RuleBase" id="RU366005"/>
    </source>
</evidence>
<evidence type="ECO:0000256" key="12">
    <source>
        <dbReference type="PIRSR" id="PIRSR627057-1"/>
    </source>
</evidence>